<keyword evidence="1" id="KW-0812">Transmembrane</keyword>
<evidence type="ECO:0000313" key="3">
    <source>
        <dbReference type="Proteomes" id="UP000606490"/>
    </source>
</evidence>
<feature type="transmembrane region" description="Helical" evidence="1">
    <location>
        <begin position="12"/>
        <end position="45"/>
    </location>
</feature>
<comment type="caution">
    <text evidence="2">The sequence shown here is derived from an EMBL/GenBank/DDBJ whole genome shotgun (WGS) entry which is preliminary data.</text>
</comment>
<name>A0ABS1UYP4_9PROT</name>
<proteinExistence type="predicted"/>
<accession>A0ABS1UYP4</accession>
<reference evidence="2 3" key="1">
    <citation type="submission" date="2021-01" db="EMBL/GenBank/DDBJ databases">
        <title>Belnapia mucosa sp. nov. and Belnapia arida sp. nov., isolated from the Tabernas Desert (Almeria, Spain).</title>
        <authorList>
            <person name="Molina-Menor E."/>
            <person name="Vidal-Verdu A."/>
            <person name="Calonge A."/>
            <person name="Satari L."/>
            <person name="Pereto Magraner J."/>
            <person name="Porcar Miralles M."/>
        </authorList>
    </citation>
    <scope>NUCLEOTIDE SEQUENCE [LARGE SCALE GENOMIC DNA]</scope>
    <source>
        <strain evidence="2 3">T6</strain>
    </source>
</reference>
<evidence type="ECO:0000313" key="2">
    <source>
        <dbReference type="EMBL" id="MBL6454576.1"/>
    </source>
</evidence>
<gene>
    <name evidence="2" type="ORF">JMJ55_04515</name>
</gene>
<keyword evidence="3" id="KW-1185">Reference proteome</keyword>
<keyword evidence="1" id="KW-1133">Transmembrane helix</keyword>
<keyword evidence="1" id="KW-0472">Membrane</keyword>
<dbReference type="Proteomes" id="UP000606490">
    <property type="component" value="Unassembled WGS sequence"/>
</dbReference>
<dbReference type="EMBL" id="JAEUXJ010000001">
    <property type="protein sequence ID" value="MBL6454576.1"/>
    <property type="molecule type" value="Genomic_DNA"/>
</dbReference>
<protein>
    <submittedName>
        <fullName evidence="2">Uncharacterized protein</fullName>
    </submittedName>
</protein>
<sequence>MLRHPILLDDVLASAGIITGTVALAWVAGTLGLGGAALSAITFAGLL</sequence>
<evidence type="ECO:0000256" key="1">
    <source>
        <dbReference type="SAM" id="Phobius"/>
    </source>
</evidence>
<organism evidence="2 3">
    <name type="scientific">Belnapia mucosa</name>
    <dbReference type="NCBI Taxonomy" id="2804532"/>
    <lineage>
        <taxon>Bacteria</taxon>
        <taxon>Pseudomonadati</taxon>
        <taxon>Pseudomonadota</taxon>
        <taxon>Alphaproteobacteria</taxon>
        <taxon>Acetobacterales</taxon>
        <taxon>Roseomonadaceae</taxon>
        <taxon>Belnapia</taxon>
    </lineage>
</organism>